<feature type="binding site" evidence="8">
    <location>
        <begin position="29"/>
        <end position="34"/>
    </location>
    <ligand>
        <name>ATP</name>
        <dbReference type="ChEBI" id="CHEBI:30616"/>
    </ligand>
</feature>
<dbReference type="Gene3D" id="1.20.59.20">
    <property type="match status" value="1"/>
</dbReference>
<comment type="caution">
    <text evidence="10">The sequence shown here is derived from an EMBL/GenBank/DDBJ whole genome shotgun (WGS) entry which is preliminary data.</text>
</comment>
<keyword evidence="5 8" id="KW-0547">Nucleotide-binding</keyword>
<evidence type="ECO:0000256" key="7">
    <source>
        <dbReference type="ARBA" id="ARBA00048539"/>
    </source>
</evidence>
<dbReference type="Pfam" id="PF01171">
    <property type="entry name" value="ATP_bind_3"/>
    <property type="match status" value="1"/>
</dbReference>
<dbReference type="GO" id="GO:0006400">
    <property type="term" value="P:tRNA modification"/>
    <property type="evidence" value="ECO:0007669"/>
    <property type="project" value="UniProtKB-UniRule"/>
</dbReference>
<evidence type="ECO:0000256" key="2">
    <source>
        <dbReference type="ARBA" id="ARBA00022490"/>
    </source>
</evidence>
<evidence type="ECO:0000259" key="9">
    <source>
        <dbReference type="SMART" id="SM00977"/>
    </source>
</evidence>
<dbReference type="NCBIfam" id="TIGR02433">
    <property type="entry name" value="lysidine_TilS_C"/>
    <property type="match status" value="1"/>
</dbReference>
<protein>
    <recommendedName>
        <fullName evidence="8">tRNA(Ile)-lysidine synthase</fullName>
        <ecNumber evidence="8">6.3.4.19</ecNumber>
    </recommendedName>
    <alternativeName>
        <fullName evidence="8">tRNA(Ile)-2-lysyl-cytidine synthase</fullName>
    </alternativeName>
    <alternativeName>
        <fullName evidence="8">tRNA(Ile)-lysidine synthetase</fullName>
    </alternativeName>
</protein>
<comment type="function">
    <text evidence="8">Ligates lysine onto the cytidine present at position 34 of the AUA codon-specific tRNA(Ile) that contains the anticodon CAU, in an ATP-dependent manner. Cytidine is converted to lysidine, thus changing the amino acid specificity of the tRNA from methionine to isoleucine.</text>
</comment>
<dbReference type="InterPro" id="IPR014729">
    <property type="entry name" value="Rossmann-like_a/b/a_fold"/>
</dbReference>
<dbReference type="PANTHER" id="PTHR43033:SF1">
    <property type="entry name" value="TRNA(ILE)-LYSIDINE SYNTHASE-RELATED"/>
    <property type="match status" value="1"/>
</dbReference>
<comment type="subcellular location">
    <subcellularLocation>
        <location evidence="1 8">Cytoplasm</location>
    </subcellularLocation>
</comment>
<comment type="domain">
    <text evidence="8">The N-terminal region contains the highly conserved SGGXDS motif, predicted to be a P-loop motif involved in ATP binding.</text>
</comment>
<evidence type="ECO:0000256" key="1">
    <source>
        <dbReference type="ARBA" id="ARBA00004496"/>
    </source>
</evidence>
<dbReference type="SUPFAM" id="SSF82829">
    <property type="entry name" value="MesJ substrate recognition domain-like"/>
    <property type="match status" value="1"/>
</dbReference>
<evidence type="ECO:0000256" key="4">
    <source>
        <dbReference type="ARBA" id="ARBA00022694"/>
    </source>
</evidence>
<name>A0A7V5P1C9_9BACT</name>
<evidence type="ECO:0000256" key="6">
    <source>
        <dbReference type="ARBA" id="ARBA00022840"/>
    </source>
</evidence>
<dbReference type="EMBL" id="DROK01000241">
    <property type="protein sequence ID" value="HHI97807.1"/>
    <property type="molecule type" value="Genomic_DNA"/>
</dbReference>
<dbReference type="PANTHER" id="PTHR43033">
    <property type="entry name" value="TRNA(ILE)-LYSIDINE SYNTHASE-RELATED"/>
    <property type="match status" value="1"/>
</dbReference>
<keyword evidence="2 8" id="KW-0963">Cytoplasm</keyword>
<dbReference type="GO" id="GO:0005737">
    <property type="term" value="C:cytoplasm"/>
    <property type="evidence" value="ECO:0007669"/>
    <property type="project" value="UniProtKB-SubCell"/>
</dbReference>
<feature type="domain" description="Lysidine-tRNA(Ile) synthetase C-terminal" evidence="9">
    <location>
        <begin position="378"/>
        <end position="450"/>
    </location>
</feature>
<gene>
    <name evidence="8 10" type="primary">tilS</name>
    <name evidence="10" type="ORF">ENJ96_08130</name>
</gene>
<keyword evidence="3 8" id="KW-0436">Ligase</keyword>
<dbReference type="InterPro" id="IPR012094">
    <property type="entry name" value="tRNA_Ile_lys_synt"/>
</dbReference>
<dbReference type="GO" id="GO:0005524">
    <property type="term" value="F:ATP binding"/>
    <property type="evidence" value="ECO:0007669"/>
    <property type="project" value="UniProtKB-UniRule"/>
</dbReference>
<evidence type="ECO:0000256" key="5">
    <source>
        <dbReference type="ARBA" id="ARBA00022741"/>
    </source>
</evidence>
<accession>A0A7V5P1C9</accession>
<dbReference type="Gene3D" id="3.40.50.620">
    <property type="entry name" value="HUPs"/>
    <property type="match status" value="1"/>
</dbReference>
<dbReference type="SUPFAM" id="SSF52402">
    <property type="entry name" value="Adenine nucleotide alpha hydrolases-like"/>
    <property type="match status" value="1"/>
</dbReference>
<dbReference type="NCBIfam" id="TIGR02432">
    <property type="entry name" value="lysidine_TilS_N"/>
    <property type="match status" value="1"/>
</dbReference>
<keyword evidence="4 8" id="KW-0819">tRNA processing</keyword>
<dbReference type="InterPro" id="IPR011063">
    <property type="entry name" value="TilS/TtcA_N"/>
</dbReference>
<dbReference type="AlphaFoldDB" id="A0A7V5P1C9"/>
<dbReference type="InterPro" id="IPR012796">
    <property type="entry name" value="Lysidine-tRNA-synth_C"/>
</dbReference>
<dbReference type="HAMAP" id="MF_01161">
    <property type="entry name" value="tRNA_Ile_lys_synt"/>
    <property type="match status" value="1"/>
</dbReference>
<dbReference type="InterPro" id="IPR012795">
    <property type="entry name" value="tRNA_Ile_lys_synt_N"/>
</dbReference>
<dbReference type="Pfam" id="PF11734">
    <property type="entry name" value="TilS_C"/>
    <property type="match status" value="1"/>
</dbReference>
<sequence>MSRLISKVKKDISRYGLLSRGDRVLIAVSGGPDSMALLHILYRLKETYALELFVAHYFHGLRQEAAKEACFVRKEAEKLGLPFILAGASVRQYARREKLSLEAAGRELRYRFFERLAEEYGLNRVALAHQADDLAEEVLLRFIRGAGRRGLAGIPVKRGGLFIRPLLLVSREEILNFLAEEKIPFVEDPSNKDPRFLRNKVRHLLIPFLEKHFHKRVKDCLKRTALLVAEEEEFLGCLALEGLQKYGRREENAFHLSVRGLKNTPLALRRRMYLEALKAIGVPLFRVRLSHLEQIENLLSGKTRGDVALPGGFIARREPGRLVFKKGLASAPAFREEIRGPGLYQLPTGVTVKVYLGLRDKAPASALLLDPQKACFPLTIRSPLPGDRIRVPGLGGRKKLKKIFWEKGLSHEARRSWPIIEKDGEVIAVANLVVAENFAPRGEEVLVLEFSPPGRPADSN</sequence>
<keyword evidence="6 8" id="KW-0067">ATP-binding</keyword>
<dbReference type="CDD" id="cd01992">
    <property type="entry name" value="TilS_N"/>
    <property type="match status" value="1"/>
</dbReference>
<dbReference type="SMART" id="SM00977">
    <property type="entry name" value="TilS_C"/>
    <property type="match status" value="1"/>
</dbReference>
<evidence type="ECO:0000256" key="8">
    <source>
        <dbReference type="HAMAP-Rule" id="MF_01161"/>
    </source>
</evidence>
<dbReference type="SUPFAM" id="SSF56037">
    <property type="entry name" value="PheT/TilS domain"/>
    <property type="match status" value="1"/>
</dbReference>
<comment type="catalytic activity">
    <reaction evidence="7 8">
        <text>cytidine(34) in tRNA(Ile2) + L-lysine + ATP = lysidine(34) in tRNA(Ile2) + AMP + diphosphate + H(+)</text>
        <dbReference type="Rhea" id="RHEA:43744"/>
        <dbReference type="Rhea" id="RHEA-COMP:10625"/>
        <dbReference type="Rhea" id="RHEA-COMP:10670"/>
        <dbReference type="ChEBI" id="CHEBI:15378"/>
        <dbReference type="ChEBI" id="CHEBI:30616"/>
        <dbReference type="ChEBI" id="CHEBI:32551"/>
        <dbReference type="ChEBI" id="CHEBI:33019"/>
        <dbReference type="ChEBI" id="CHEBI:82748"/>
        <dbReference type="ChEBI" id="CHEBI:83665"/>
        <dbReference type="ChEBI" id="CHEBI:456215"/>
        <dbReference type="EC" id="6.3.4.19"/>
    </reaction>
</comment>
<evidence type="ECO:0000256" key="3">
    <source>
        <dbReference type="ARBA" id="ARBA00022598"/>
    </source>
</evidence>
<reference evidence="10" key="1">
    <citation type="journal article" date="2020" name="mSystems">
        <title>Genome- and Community-Level Interaction Insights into Carbon Utilization and Element Cycling Functions of Hydrothermarchaeota in Hydrothermal Sediment.</title>
        <authorList>
            <person name="Zhou Z."/>
            <person name="Liu Y."/>
            <person name="Xu W."/>
            <person name="Pan J."/>
            <person name="Luo Z.H."/>
            <person name="Li M."/>
        </authorList>
    </citation>
    <scope>NUCLEOTIDE SEQUENCE [LARGE SCALE GENOMIC DNA]</scope>
    <source>
        <strain evidence="10">HyVt-533</strain>
    </source>
</reference>
<dbReference type="Proteomes" id="UP000886101">
    <property type="component" value="Unassembled WGS sequence"/>
</dbReference>
<proteinExistence type="inferred from homology"/>
<comment type="similarity">
    <text evidence="8">Belongs to the tRNA(Ile)-lysidine synthase family.</text>
</comment>
<dbReference type="GO" id="GO:0032267">
    <property type="term" value="F:tRNA(Ile)-lysidine synthase activity"/>
    <property type="evidence" value="ECO:0007669"/>
    <property type="project" value="UniProtKB-EC"/>
</dbReference>
<organism evidence="10">
    <name type="scientific">Thermodesulfatator atlanticus</name>
    <dbReference type="NCBI Taxonomy" id="501497"/>
    <lineage>
        <taxon>Bacteria</taxon>
        <taxon>Pseudomonadati</taxon>
        <taxon>Thermodesulfobacteriota</taxon>
        <taxon>Thermodesulfobacteria</taxon>
        <taxon>Thermodesulfobacteriales</taxon>
        <taxon>Thermodesulfatatoraceae</taxon>
        <taxon>Thermodesulfatator</taxon>
    </lineage>
</organism>
<dbReference type="EC" id="6.3.4.19" evidence="8"/>
<evidence type="ECO:0000313" key="10">
    <source>
        <dbReference type="EMBL" id="HHI97807.1"/>
    </source>
</evidence>